<sequence>MPTIALEIIQQAYIYLAEKDIPNYFSLMSPNVEFYQTEALPWGGEYRGFDEIQVFFFKIFLLIDSSVEISQYIQAGERTVAIGKTIGSAKLTGKKFICNLAHIWTVKEEKIVRLEVYIDTDSMNAALS</sequence>
<dbReference type="InterPro" id="IPR032710">
    <property type="entry name" value="NTF2-like_dom_sf"/>
</dbReference>
<dbReference type="InterPro" id="IPR037401">
    <property type="entry name" value="SnoaL-like"/>
</dbReference>
<evidence type="ECO:0000313" key="2">
    <source>
        <dbReference type="EMBL" id="PZO35718.1"/>
    </source>
</evidence>
<reference evidence="2 3" key="1">
    <citation type="submission" date="2018-04" db="EMBL/GenBank/DDBJ databases">
        <authorList>
            <person name="Go L.Y."/>
            <person name="Mitchell J.A."/>
        </authorList>
    </citation>
    <scope>NUCLEOTIDE SEQUENCE [LARGE SCALE GENOMIC DNA]</scope>
    <source>
        <strain evidence="2">ULC066bin1</strain>
    </source>
</reference>
<comment type="caution">
    <text evidence="2">The sequence shown here is derived from an EMBL/GenBank/DDBJ whole genome shotgun (WGS) entry which is preliminary data.</text>
</comment>
<gene>
    <name evidence="2" type="ORF">DCF19_23300</name>
</gene>
<name>A0A2W4XWN6_9CYAN</name>
<dbReference type="Gene3D" id="3.10.450.50">
    <property type="match status" value="1"/>
</dbReference>
<feature type="domain" description="SnoaL-like" evidence="1">
    <location>
        <begin position="14"/>
        <end position="113"/>
    </location>
</feature>
<dbReference type="PANTHER" id="PTHR41252">
    <property type="entry name" value="BLR2505 PROTEIN"/>
    <property type="match status" value="1"/>
</dbReference>
<reference evidence="2 3" key="2">
    <citation type="submission" date="2018-06" db="EMBL/GenBank/DDBJ databases">
        <title>Metagenomic assembly of (sub)arctic Cyanobacteria and their associated microbiome from non-axenic cultures.</title>
        <authorList>
            <person name="Baurain D."/>
        </authorList>
    </citation>
    <scope>NUCLEOTIDE SEQUENCE [LARGE SCALE GENOMIC DNA]</scope>
    <source>
        <strain evidence="2">ULC066bin1</strain>
    </source>
</reference>
<evidence type="ECO:0000259" key="1">
    <source>
        <dbReference type="Pfam" id="PF12680"/>
    </source>
</evidence>
<accession>A0A2W4XWN6</accession>
<protein>
    <recommendedName>
        <fullName evidence="1">SnoaL-like domain-containing protein</fullName>
    </recommendedName>
</protein>
<dbReference type="Proteomes" id="UP000249467">
    <property type="component" value="Unassembled WGS sequence"/>
</dbReference>
<organism evidence="2 3">
    <name type="scientific">Pseudanabaena frigida</name>
    <dbReference type="NCBI Taxonomy" id="945775"/>
    <lineage>
        <taxon>Bacteria</taxon>
        <taxon>Bacillati</taxon>
        <taxon>Cyanobacteriota</taxon>
        <taxon>Cyanophyceae</taxon>
        <taxon>Pseudanabaenales</taxon>
        <taxon>Pseudanabaenaceae</taxon>
        <taxon>Pseudanabaena</taxon>
    </lineage>
</organism>
<dbReference type="Pfam" id="PF12680">
    <property type="entry name" value="SnoaL_2"/>
    <property type="match status" value="1"/>
</dbReference>
<dbReference type="EMBL" id="QBML01000052">
    <property type="protein sequence ID" value="PZO35718.1"/>
    <property type="molecule type" value="Genomic_DNA"/>
</dbReference>
<proteinExistence type="predicted"/>
<evidence type="ECO:0000313" key="3">
    <source>
        <dbReference type="Proteomes" id="UP000249467"/>
    </source>
</evidence>
<dbReference type="PANTHER" id="PTHR41252:SF1">
    <property type="entry name" value="BLR2505 PROTEIN"/>
    <property type="match status" value="1"/>
</dbReference>
<dbReference type="SUPFAM" id="SSF54427">
    <property type="entry name" value="NTF2-like"/>
    <property type="match status" value="1"/>
</dbReference>
<dbReference type="AlphaFoldDB" id="A0A2W4XWN6"/>